<dbReference type="EMBL" id="CM031840">
    <property type="protein sequence ID" value="KAG6671864.1"/>
    <property type="molecule type" value="Genomic_DNA"/>
</dbReference>
<comment type="caution">
    <text evidence="1">The sequence shown here is derived from an EMBL/GenBank/DDBJ whole genome shotgun (WGS) entry which is preliminary data.</text>
</comment>
<name>A0A922D465_CARIL</name>
<sequence length="102" mass="11788">MMPSLRTTRNSYTRNLCVHPISIMIGRFPCPNYVWTSVQQVPAILRHELMTDHISSSCTCLCLYRKCCHFCQFLAFCSEQKGGKNQLYTSFCLDRVILLDDS</sequence>
<organism evidence="1 2">
    <name type="scientific">Carya illinoinensis</name>
    <name type="common">Pecan</name>
    <dbReference type="NCBI Taxonomy" id="32201"/>
    <lineage>
        <taxon>Eukaryota</taxon>
        <taxon>Viridiplantae</taxon>
        <taxon>Streptophyta</taxon>
        <taxon>Embryophyta</taxon>
        <taxon>Tracheophyta</taxon>
        <taxon>Spermatophyta</taxon>
        <taxon>Magnoliopsida</taxon>
        <taxon>eudicotyledons</taxon>
        <taxon>Gunneridae</taxon>
        <taxon>Pentapetalae</taxon>
        <taxon>rosids</taxon>
        <taxon>fabids</taxon>
        <taxon>Fagales</taxon>
        <taxon>Juglandaceae</taxon>
        <taxon>Carya</taxon>
    </lineage>
</organism>
<reference evidence="1" key="1">
    <citation type="submission" date="2021-01" db="EMBL/GenBank/DDBJ databases">
        <authorList>
            <person name="Lovell J.T."/>
            <person name="Bentley N."/>
            <person name="Bhattarai G."/>
            <person name="Jenkins J.W."/>
            <person name="Sreedasyam A."/>
            <person name="Alarcon Y."/>
            <person name="Bock C."/>
            <person name="Boston L."/>
            <person name="Carlson J."/>
            <person name="Cervantes K."/>
            <person name="Clermont K."/>
            <person name="Krom N."/>
            <person name="Kubenka K."/>
            <person name="Mamidi S."/>
            <person name="Mattison C."/>
            <person name="Monteros M."/>
            <person name="Pisani C."/>
            <person name="Plott C."/>
            <person name="Rajasekar S."/>
            <person name="Rhein H.S."/>
            <person name="Rohla C."/>
            <person name="Song M."/>
            <person name="Hilaire R.S."/>
            <person name="Shu S."/>
            <person name="Wells L."/>
            <person name="Wang X."/>
            <person name="Webber J."/>
            <person name="Heerema R.J."/>
            <person name="Klein P."/>
            <person name="Conner P."/>
            <person name="Grauke L."/>
            <person name="Grimwood J."/>
            <person name="Schmutz J."/>
            <person name="Randall J.J."/>
        </authorList>
    </citation>
    <scope>NUCLEOTIDE SEQUENCE</scope>
    <source>
        <tissue evidence="1">Leaf</tissue>
    </source>
</reference>
<dbReference type="Proteomes" id="UP000811246">
    <property type="component" value="Chromosome 16"/>
</dbReference>
<evidence type="ECO:0000313" key="1">
    <source>
        <dbReference type="EMBL" id="KAG6671864.1"/>
    </source>
</evidence>
<protein>
    <submittedName>
        <fullName evidence="1">Uncharacterized protein</fullName>
    </submittedName>
</protein>
<evidence type="ECO:0000313" key="2">
    <source>
        <dbReference type="Proteomes" id="UP000811246"/>
    </source>
</evidence>
<dbReference type="AlphaFoldDB" id="A0A922D465"/>
<accession>A0A922D465</accession>
<proteinExistence type="predicted"/>
<gene>
    <name evidence="1" type="ORF">I3842_16G025800</name>
</gene>